<dbReference type="EMBL" id="SPDV01000087">
    <property type="protein sequence ID" value="TFI56395.1"/>
    <property type="molecule type" value="Genomic_DNA"/>
</dbReference>
<dbReference type="RefSeq" id="WP_135090546.1">
    <property type="nucleotide sequence ID" value="NZ_SPDV01000087.1"/>
</dbReference>
<evidence type="ECO:0000313" key="2">
    <source>
        <dbReference type="Proteomes" id="UP000298213"/>
    </source>
</evidence>
<keyword evidence="2" id="KW-1185">Reference proteome</keyword>
<comment type="caution">
    <text evidence="1">The sequence shown here is derived from an EMBL/GenBank/DDBJ whole genome shotgun (WGS) entry which is preliminary data.</text>
</comment>
<evidence type="ECO:0000313" key="1">
    <source>
        <dbReference type="EMBL" id="TFI56395.1"/>
    </source>
</evidence>
<dbReference type="AlphaFoldDB" id="A0A4Y8ZML3"/>
<accession>A0A4Y8ZML3</accession>
<gene>
    <name evidence="1" type="ORF">E2493_20380</name>
</gene>
<sequence length="81" mass="8620">MSNALILILALAGGPAEPPVMVVPSPASQGMSHASYVSGSDRDARVSCLVERATGRQVCRSMASWRAIARRLERAQRARGN</sequence>
<reference evidence="1 2" key="1">
    <citation type="submission" date="2019-03" db="EMBL/GenBank/DDBJ databases">
        <title>Genome sequence of Sphingomonas sp. 17J27-24.</title>
        <authorList>
            <person name="Kim M."/>
            <person name="Maeng S."/>
            <person name="Sathiyaraj S."/>
        </authorList>
    </citation>
    <scope>NUCLEOTIDE SEQUENCE [LARGE SCALE GENOMIC DNA]</scope>
    <source>
        <strain evidence="1 2">17J27-24</strain>
    </source>
</reference>
<organism evidence="1 2">
    <name type="scientific">Sphingomonas parva</name>
    <dbReference type="NCBI Taxonomy" id="2555898"/>
    <lineage>
        <taxon>Bacteria</taxon>
        <taxon>Pseudomonadati</taxon>
        <taxon>Pseudomonadota</taxon>
        <taxon>Alphaproteobacteria</taxon>
        <taxon>Sphingomonadales</taxon>
        <taxon>Sphingomonadaceae</taxon>
        <taxon>Sphingomonas</taxon>
    </lineage>
</organism>
<protein>
    <submittedName>
        <fullName evidence="1">Uncharacterized protein</fullName>
    </submittedName>
</protein>
<dbReference type="Proteomes" id="UP000298213">
    <property type="component" value="Unassembled WGS sequence"/>
</dbReference>
<proteinExistence type="predicted"/>
<name>A0A4Y8ZML3_9SPHN</name>